<keyword evidence="2" id="KW-1185">Reference proteome</keyword>
<gene>
    <name evidence="1" type="ORF">NDU88_003467</name>
</gene>
<organism evidence="1 2">
    <name type="scientific">Pleurodeles waltl</name>
    <name type="common">Iberian ribbed newt</name>
    <dbReference type="NCBI Taxonomy" id="8319"/>
    <lineage>
        <taxon>Eukaryota</taxon>
        <taxon>Metazoa</taxon>
        <taxon>Chordata</taxon>
        <taxon>Craniata</taxon>
        <taxon>Vertebrata</taxon>
        <taxon>Euteleostomi</taxon>
        <taxon>Amphibia</taxon>
        <taxon>Batrachia</taxon>
        <taxon>Caudata</taxon>
        <taxon>Salamandroidea</taxon>
        <taxon>Salamandridae</taxon>
        <taxon>Pleurodelinae</taxon>
        <taxon>Pleurodeles</taxon>
    </lineage>
</organism>
<reference evidence="1" key="1">
    <citation type="journal article" date="2022" name="bioRxiv">
        <title>Sequencing and chromosome-scale assembly of the giantPleurodeles waltlgenome.</title>
        <authorList>
            <person name="Brown T."/>
            <person name="Elewa A."/>
            <person name="Iarovenko S."/>
            <person name="Subramanian E."/>
            <person name="Araus A.J."/>
            <person name="Petzold A."/>
            <person name="Susuki M."/>
            <person name="Suzuki K.-i.T."/>
            <person name="Hayashi T."/>
            <person name="Toyoda A."/>
            <person name="Oliveira C."/>
            <person name="Osipova E."/>
            <person name="Leigh N.D."/>
            <person name="Simon A."/>
            <person name="Yun M.H."/>
        </authorList>
    </citation>
    <scope>NUCLEOTIDE SEQUENCE</scope>
    <source>
        <strain evidence="1">20211129_DDA</strain>
        <tissue evidence="1">Liver</tissue>
    </source>
</reference>
<name>A0AAV7L404_PLEWA</name>
<evidence type="ECO:0000313" key="2">
    <source>
        <dbReference type="Proteomes" id="UP001066276"/>
    </source>
</evidence>
<protein>
    <submittedName>
        <fullName evidence="1">Uncharacterized protein</fullName>
    </submittedName>
</protein>
<evidence type="ECO:0000313" key="1">
    <source>
        <dbReference type="EMBL" id="KAJ1083308.1"/>
    </source>
</evidence>
<proteinExistence type="predicted"/>
<dbReference type="Proteomes" id="UP001066276">
    <property type="component" value="Chromosome 12"/>
</dbReference>
<comment type="caution">
    <text evidence="1">The sequence shown here is derived from an EMBL/GenBank/DDBJ whole genome shotgun (WGS) entry which is preliminary data.</text>
</comment>
<accession>A0AAV7L404</accession>
<sequence>MRLSLPWHHKETPRAERSPVPELHYLATSSEPLFLKSGRETGLHVAERGLQGREATPCLFRAKAKGTRATTEAPPFCDLSVPLRPLRGGNRPEDM</sequence>
<dbReference type="EMBL" id="JANPWB010000016">
    <property type="protein sequence ID" value="KAJ1083308.1"/>
    <property type="molecule type" value="Genomic_DNA"/>
</dbReference>
<dbReference type="AlphaFoldDB" id="A0AAV7L404"/>